<evidence type="ECO:0000313" key="10">
    <source>
        <dbReference type="Proteomes" id="UP000184603"/>
    </source>
</evidence>
<feature type="transmembrane region" description="Helical" evidence="7">
    <location>
        <begin position="173"/>
        <end position="195"/>
    </location>
</feature>
<organism evidence="9 10">
    <name type="scientific">Desulfopila aestuarii DSM 18488</name>
    <dbReference type="NCBI Taxonomy" id="1121416"/>
    <lineage>
        <taxon>Bacteria</taxon>
        <taxon>Pseudomonadati</taxon>
        <taxon>Thermodesulfobacteriota</taxon>
        <taxon>Desulfobulbia</taxon>
        <taxon>Desulfobulbales</taxon>
        <taxon>Desulfocapsaceae</taxon>
        <taxon>Desulfopila</taxon>
    </lineage>
</organism>
<comment type="pathway">
    <text evidence="2">Secondary metabolite biosynthesis.</text>
</comment>
<feature type="transmembrane region" description="Helical" evidence="7">
    <location>
        <begin position="201"/>
        <end position="219"/>
    </location>
</feature>
<keyword evidence="3 9" id="KW-0808">Transferase</keyword>
<protein>
    <submittedName>
        <fullName evidence="9">Membrane bound O-acyl transferase family protein</fullName>
    </submittedName>
</protein>
<feature type="transmembrane region" description="Helical" evidence="7">
    <location>
        <begin position="100"/>
        <end position="122"/>
    </location>
</feature>
<keyword evidence="5 7" id="KW-1133">Transmembrane helix</keyword>
<dbReference type="Pfam" id="PF13813">
    <property type="entry name" value="MBOAT_2"/>
    <property type="match status" value="1"/>
</dbReference>
<comment type="subcellular location">
    <subcellularLocation>
        <location evidence="1">Membrane</location>
        <topology evidence="1">Multi-pass membrane protein</topology>
    </subcellularLocation>
</comment>
<proteinExistence type="predicted"/>
<accession>A0A1M7Y5T7</accession>
<gene>
    <name evidence="9" type="ORF">SAMN02745220_02038</name>
</gene>
<dbReference type="PANTHER" id="PTHR31595:SF57">
    <property type="entry name" value="OS04G0481900 PROTEIN"/>
    <property type="match status" value="1"/>
</dbReference>
<dbReference type="PANTHER" id="PTHR31595">
    <property type="entry name" value="LONG-CHAIN-ALCOHOL O-FATTY-ACYLTRANSFERASE 3-RELATED"/>
    <property type="match status" value="1"/>
</dbReference>
<keyword evidence="6 7" id="KW-0472">Membrane</keyword>
<dbReference type="GO" id="GO:0016020">
    <property type="term" value="C:membrane"/>
    <property type="evidence" value="ECO:0007669"/>
    <property type="project" value="UniProtKB-SubCell"/>
</dbReference>
<evidence type="ECO:0000256" key="1">
    <source>
        <dbReference type="ARBA" id="ARBA00004141"/>
    </source>
</evidence>
<dbReference type="InterPro" id="IPR032805">
    <property type="entry name" value="Wax_synthase_dom"/>
</dbReference>
<dbReference type="EMBL" id="FRFE01000008">
    <property type="protein sequence ID" value="SHO47903.1"/>
    <property type="molecule type" value="Genomic_DNA"/>
</dbReference>
<feature type="transmembrane region" description="Helical" evidence="7">
    <location>
        <begin position="231"/>
        <end position="253"/>
    </location>
</feature>
<dbReference type="Proteomes" id="UP000184603">
    <property type="component" value="Unassembled WGS sequence"/>
</dbReference>
<dbReference type="InterPro" id="IPR044851">
    <property type="entry name" value="Wax_synthase"/>
</dbReference>
<keyword evidence="10" id="KW-1185">Reference proteome</keyword>
<dbReference type="GO" id="GO:0006629">
    <property type="term" value="P:lipid metabolic process"/>
    <property type="evidence" value="ECO:0007669"/>
    <property type="project" value="InterPro"/>
</dbReference>
<evidence type="ECO:0000259" key="8">
    <source>
        <dbReference type="Pfam" id="PF13813"/>
    </source>
</evidence>
<dbReference type="AlphaFoldDB" id="A0A1M7Y5T7"/>
<sequence>MSGEWQMTCWYLIVLIPVAQLAKMGSLWRAGVRRPFAMVGCSFFWAPWLSLPSWEKRTRLEAGQSKHRLLLVSCGQLAAITAVYVFFIPMIRAFPLWLQSYLAIVPFWLLLEALGGLCRLLWLPSGRLVPTINNRPWQAKHLADFWGRRWNRLIGDWLHQVVFMPLRRQPNTAMFATFLVSGIIHELLVSLPFMLVYGKSIWGLMTGYFLIQYLAIRIERWLQLSAFGKRMLLWIAVLLPVPLVLNCGTLHIFHLGG</sequence>
<keyword evidence="4 7" id="KW-0812">Transmembrane</keyword>
<evidence type="ECO:0000256" key="7">
    <source>
        <dbReference type="SAM" id="Phobius"/>
    </source>
</evidence>
<evidence type="ECO:0000256" key="3">
    <source>
        <dbReference type="ARBA" id="ARBA00022679"/>
    </source>
</evidence>
<evidence type="ECO:0000256" key="6">
    <source>
        <dbReference type="ARBA" id="ARBA00023136"/>
    </source>
</evidence>
<name>A0A1M7Y5T7_9BACT</name>
<evidence type="ECO:0000256" key="2">
    <source>
        <dbReference type="ARBA" id="ARBA00005179"/>
    </source>
</evidence>
<feature type="domain" description="Wax synthase" evidence="8">
    <location>
        <begin position="130"/>
        <end position="188"/>
    </location>
</feature>
<dbReference type="STRING" id="1121416.SAMN02745220_02038"/>
<evidence type="ECO:0000256" key="4">
    <source>
        <dbReference type="ARBA" id="ARBA00022692"/>
    </source>
</evidence>
<evidence type="ECO:0000256" key="5">
    <source>
        <dbReference type="ARBA" id="ARBA00022989"/>
    </source>
</evidence>
<feature type="transmembrane region" description="Helical" evidence="7">
    <location>
        <begin position="69"/>
        <end position="88"/>
    </location>
</feature>
<evidence type="ECO:0000313" key="9">
    <source>
        <dbReference type="EMBL" id="SHO47903.1"/>
    </source>
</evidence>
<dbReference type="GO" id="GO:0008374">
    <property type="term" value="F:O-acyltransferase activity"/>
    <property type="evidence" value="ECO:0007669"/>
    <property type="project" value="InterPro"/>
</dbReference>
<reference evidence="9 10" key="1">
    <citation type="submission" date="2016-12" db="EMBL/GenBank/DDBJ databases">
        <authorList>
            <person name="Song W.-J."/>
            <person name="Kurnit D.M."/>
        </authorList>
    </citation>
    <scope>NUCLEOTIDE SEQUENCE [LARGE SCALE GENOMIC DNA]</scope>
    <source>
        <strain evidence="9 10">DSM 18488</strain>
    </source>
</reference>